<comment type="catalytic activity">
    <reaction evidence="6">
        <text>N(6)-[(R)-S(8)-aminomethyldihydrolipoyl]-L-lysyl-[protein] + (6S)-5,6,7,8-tetrahydrofolate = N(6)-[(R)-dihydrolipoyl]-L-lysyl-[protein] + (6R)-5,10-methylene-5,6,7,8-tetrahydrofolate + NH4(+)</text>
        <dbReference type="Rhea" id="RHEA:16945"/>
        <dbReference type="Rhea" id="RHEA-COMP:10475"/>
        <dbReference type="Rhea" id="RHEA-COMP:10492"/>
        <dbReference type="ChEBI" id="CHEBI:15636"/>
        <dbReference type="ChEBI" id="CHEBI:28938"/>
        <dbReference type="ChEBI" id="CHEBI:57453"/>
        <dbReference type="ChEBI" id="CHEBI:83100"/>
        <dbReference type="ChEBI" id="CHEBI:83143"/>
        <dbReference type="EC" id="2.1.2.10"/>
    </reaction>
</comment>
<dbReference type="PANTHER" id="PTHR43757:SF2">
    <property type="entry name" value="AMINOMETHYLTRANSFERASE, MITOCHONDRIAL"/>
    <property type="match status" value="1"/>
</dbReference>
<dbReference type="EC" id="2.1.2.10" evidence="2"/>
<dbReference type="OrthoDB" id="9774591at2"/>
<dbReference type="InterPro" id="IPR027266">
    <property type="entry name" value="TrmE/GcvT-like"/>
</dbReference>
<evidence type="ECO:0000259" key="8">
    <source>
        <dbReference type="Pfam" id="PF01571"/>
    </source>
</evidence>
<keyword evidence="4" id="KW-0808">Transferase</keyword>
<evidence type="ECO:0000256" key="1">
    <source>
        <dbReference type="ARBA" id="ARBA00008609"/>
    </source>
</evidence>
<dbReference type="AlphaFoldDB" id="A0A1Q2CUJ7"/>
<dbReference type="Proteomes" id="UP000188235">
    <property type="component" value="Chromosome"/>
</dbReference>
<evidence type="ECO:0000256" key="7">
    <source>
        <dbReference type="PIRSR" id="PIRSR006487-1"/>
    </source>
</evidence>
<dbReference type="Gene3D" id="4.10.1250.10">
    <property type="entry name" value="Aminomethyltransferase fragment"/>
    <property type="match status" value="1"/>
</dbReference>
<dbReference type="GO" id="GO:0008483">
    <property type="term" value="F:transaminase activity"/>
    <property type="evidence" value="ECO:0007669"/>
    <property type="project" value="UniProtKB-KW"/>
</dbReference>
<dbReference type="KEGG" id="tfa:BW733_01995"/>
<dbReference type="Pfam" id="PF08669">
    <property type="entry name" value="GCV_T_C"/>
    <property type="match status" value="1"/>
</dbReference>
<feature type="domain" description="GCVT N-terminal" evidence="8">
    <location>
        <begin position="6"/>
        <end position="255"/>
    </location>
</feature>
<dbReference type="NCBIfam" id="TIGR00528">
    <property type="entry name" value="gcvT"/>
    <property type="match status" value="1"/>
</dbReference>
<dbReference type="InterPro" id="IPR006222">
    <property type="entry name" value="GCVT_N"/>
</dbReference>
<dbReference type="InterPro" id="IPR006223">
    <property type="entry name" value="GcvT"/>
</dbReference>
<dbReference type="GO" id="GO:0004047">
    <property type="term" value="F:aminomethyltransferase activity"/>
    <property type="evidence" value="ECO:0007669"/>
    <property type="project" value="UniProtKB-EC"/>
</dbReference>
<keyword evidence="3" id="KW-0032">Aminotransferase</keyword>
<evidence type="ECO:0000256" key="3">
    <source>
        <dbReference type="ARBA" id="ARBA00022576"/>
    </source>
</evidence>
<dbReference type="RefSeq" id="WP_077347427.1">
    <property type="nucleotide sequence ID" value="NZ_CP019607.1"/>
</dbReference>
<proteinExistence type="inferred from homology"/>
<dbReference type="NCBIfam" id="NF001567">
    <property type="entry name" value="PRK00389.1"/>
    <property type="match status" value="1"/>
</dbReference>
<dbReference type="Pfam" id="PF01571">
    <property type="entry name" value="GCV_T"/>
    <property type="match status" value="1"/>
</dbReference>
<keyword evidence="11" id="KW-1185">Reference proteome</keyword>
<dbReference type="SUPFAM" id="SSF101790">
    <property type="entry name" value="Aminomethyltransferase beta-barrel domain"/>
    <property type="match status" value="1"/>
</dbReference>
<dbReference type="EMBL" id="CP019607">
    <property type="protein sequence ID" value="AQP49783.1"/>
    <property type="molecule type" value="Genomic_DNA"/>
</dbReference>
<feature type="binding site" evidence="7">
    <location>
        <position position="194"/>
    </location>
    <ligand>
        <name>substrate</name>
    </ligand>
</feature>
<sequence length="368" mass="38761">MAITALHPLHRELGARLVDFAGWELPVQFAGIIAEHQHTRSHASLFDVSHMGQVLVTPLSGDLADAAAALESLIPASAAGLAEGRQRYGLITTDDGGVVDDLMFANRGDHFLLVLNAARTSVDLERLRALDGITVEHLTDRSLLALQGPSASEALATLIPEVADLTFMDSVALTWDGTKVWVSRSGYTGEDGFEISVPNERAVEFARALLALDAVAPAGLGARDSLRLEAGMPLYGHELSEQISPVEAGLGWAIPKVRRPGGSRAGGYPGSATIEDQLTDGPARERIGLRIDGRAPVREGAAVFADEDASEPIGSVTSGGFAATLGGPVAMALVETGSAGERVYAEVRGRRVAATVTPMPFVPHNYHR</sequence>
<evidence type="ECO:0000313" key="11">
    <source>
        <dbReference type="Proteomes" id="UP000188235"/>
    </source>
</evidence>
<evidence type="ECO:0000256" key="5">
    <source>
        <dbReference type="ARBA" id="ARBA00031395"/>
    </source>
</evidence>
<dbReference type="PIRSF" id="PIRSF006487">
    <property type="entry name" value="GcvT"/>
    <property type="match status" value="1"/>
</dbReference>
<dbReference type="GO" id="GO:0006546">
    <property type="term" value="P:glycine catabolic process"/>
    <property type="evidence" value="ECO:0007669"/>
    <property type="project" value="InterPro"/>
</dbReference>
<accession>A0A1Q2CUJ7</accession>
<reference evidence="10 11" key="1">
    <citation type="journal article" date="2008" name="Int. J. Syst. Evol. Microbiol.">
        <title>Tessaracoccus flavescens sp. nov., isolated from marine sediment.</title>
        <authorList>
            <person name="Lee D.W."/>
            <person name="Lee S.D."/>
        </authorList>
    </citation>
    <scope>NUCLEOTIDE SEQUENCE [LARGE SCALE GENOMIC DNA]</scope>
    <source>
        <strain evidence="10 11">SST-39T</strain>
    </source>
</reference>
<gene>
    <name evidence="10" type="primary">gcvT</name>
    <name evidence="10" type="ORF">BW733_01995</name>
</gene>
<dbReference type="Gene3D" id="3.30.1360.120">
    <property type="entry name" value="Probable tRNA modification gtpase trme, domain 1"/>
    <property type="match status" value="1"/>
</dbReference>
<feature type="domain" description="Aminomethyltransferase C-terminal" evidence="9">
    <location>
        <begin position="284"/>
        <end position="362"/>
    </location>
</feature>
<dbReference type="Gene3D" id="2.40.30.110">
    <property type="entry name" value="Aminomethyltransferase beta-barrel domains"/>
    <property type="match status" value="1"/>
</dbReference>
<evidence type="ECO:0000259" key="9">
    <source>
        <dbReference type="Pfam" id="PF08669"/>
    </source>
</evidence>
<evidence type="ECO:0000256" key="6">
    <source>
        <dbReference type="ARBA" id="ARBA00047665"/>
    </source>
</evidence>
<evidence type="ECO:0000313" key="10">
    <source>
        <dbReference type="EMBL" id="AQP49783.1"/>
    </source>
</evidence>
<dbReference type="Gene3D" id="3.30.70.1400">
    <property type="entry name" value="Aminomethyltransferase beta-barrel domains"/>
    <property type="match status" value="1"/>
</dbReference>
<name>A0A1Q2CUJ7_9ACTN</name>
<dbReference type="STRING" id="399497.BW733_01995"/>
<dbReference type="InterPro" id="IPR013977">
    <property type="entry name" value="GcvT_C"/>
</dbReference>
<dbReference type="NCBIfam" id="NF010093">
    <property type="entry name" value="PRK13579.1"/>
    <property type="match status" value="1"/>
</dbReference>
<evidence type="ECO:0000256" key="2">
    <source>
        <dbReference type="ARBA" id="ARBA00012616"/>
    </source>
</evidence>
<comment type="similarity">
    <text evidence="1">Belongs to the GcvT family.</text>
</comment>
<protein>
    <recommendedName>
        <fullName evidence="2">aminomethyltransferase</fullName>
        <ecNumber evidence="2">2.1.2.10</ecNumber>
    </recommendedName>
    <alternativeName>
        <fullName evidence="5">Glycine cleavage system T protein</fullName>
    </alternativeName>
</protein>
<dbReference type="SUPFAM" id="SSF103025">
    <property type="entry name" value="Folate-binding domain"/>
    <property type="match status" value="1"/>
</dbReference>
<organism evidence="10 11">
    <name type="scientific">Tessaracoccus flavescens</name>
    <dbReference type="NCBI Taxonomy" id="399497"/>
    <lineage>
        <taxon>Bacteria</taxon>
        <taxon>Bacillati</taxon>
        <taxon>Actinomycetota</taxon>
        <taxon>Actinomycetes</taxon>
        <taxon>Propionibacteriales</taxon>
        <taxon>Propionibacteriaceae</taxon>
        <taxon>Tessaracoccus</taxon>
    </lineage>
</organism>
<evidence type="ECO:0000256" key="4">
    <source>
        <dbReference type="ARBA" id="ARBA00022679"/>
    </source>
</evidence>
<dbReference type="PANTHER" id="PTHR43757">
    <property type="entry name" value="AMINOMETHYLTRANSFERASE"/>
    <property type="match status" value="1"/>
</dbReference>
<dbReference type="InterPro" id="IPR029043">
    <property type="entry name" value="GcvT/YgfZ_C"/>
</dbReference>
<dbReference type="InterPro" id="IPR028896">
    <property type="entry name" value="GcvT/YgfZ/DmdA"/>
</dbReference>
<dbReference type="GO" id="GO:0005960">
    <property type="term" value="C:glycine cleavage complex"/>
    <property type="evidence" value="ECO:0007669"/>
    <property type="project" value="InterPro"/>
</dbReference>